<evidence type="ECO:0000256" key="8">
    <source>
        <dbReference type="HAMAP-Rule" id="MF_01595"/>
    </source>
</evidence>
<dbReference type="InterPro" id="IPR012162">
    <property type="entry name" value="PNPase"/>
</dbReference>
<protein>
    <recommendedName>
        <fullName evidence="8">Polyribonucleotide nucleotidyltransferase</fullName>
        <ecNumber evidence="8">2.7.7.8</ecNumber>
    </recommendedName>
    <alternativeName>
        <fullName evidence="8">Polynucleotide phosphorylase</fullName>
        <shortName evidence="8">PNPase</shortName>
    </alternativeName>
</protein>
<dbReference type="InterPro" id="IPR004088">
    <property type="entry name" value="KH_dom_type_1"/>
</dbReference>
<keyword evidence="6 8" id="KW-0460">Magnesium</keyword>
<feature type="binding site" evidence="8">
    <location>
        <position position="488"/>
    </location>
    <ligand>
        <name>Mg(2+)</name>
        <dbReference type="ChEBI" id="CHEBI:18420"/>
    </ligand>
</feature>
<dbReference type="InterPro" id="IPR015848">
    <property type="entry name" value="PNPase_PH_RNA-bd_bac/org-type"/>
</dbReference>
<feature type="binding site" evidence="8">
    <location>
        <position position="494"/>
    </location>
    <ligand>
        <name>Mg(2+)</name>
        <dbReference type="ChEBI" id="CHEBI:18420"/>
    </ligand>
</feature>
<dbReference type="Gene3D" id="3.30.230.70">
    <property type="entry name" value="GHMP Kinase, N-terminal domain"/>
    <property type="match status" value="2"/>
</dbReference>
<keyword evidence="3 8" id="KW-0808">Transferase</keyword>
<evidence type="ECO:0000313" key="11">
    <source>
        <dbReference type="EMBL" id="MBB6145402.1"/>
    </source>
</evidence>
<dbReference type="PROSITE" id="PS50126">
    <property type="entry name" value="S1"/>
    <property type="match status" value="1"/>
</dbReference>
<feature type="compositionally biased region" description="Acidic residues" evidence="9">
    <location>
        <begin position="761"/>
        <end position="777"/>
    </location>
</feature>
<dbReference type="AlphaFoldDB" id="A0A841JVI7"/>
<comment type="catalytic activity">
    <reaction evidence="8">
        <text>RNA(n+1) + phosphate = RNA(n) + a ribonucleoside 5'-diphosphate</text>
        <dbReference type="Rhea" id="RHEA:22096"/>
        <dbReference type="Rhea" id="RHEA-COMP:14527"/>
        <dbReference type="Rhea" id="RHEA-COMP:17342"/>
        <dbReference type="ChEBI" id="CHEBI:43474"/>
        <dbReference type="ChEBI" id="CHEBI:57930"/>
        <dbReference type="ChEBI" id="CHEBI:140395"/>
        <dbReference type="EC" id="2.7.7.8"/>
    </reaction>
</comment>
<evidence type="ECO:0000256" key="6">
    <source>
        <dbReference type="ARBA" id="ARBA00022842"/>
    </source>
</evidence>
<dbReference type="Pfam" id="PF00013">
    <property type="entry name" value="KH_1"/>
    <property type="match status" value="1"/>
</dbReference>
<dbReference type="Pfam" id="PF00575">
    <property type="entry name" value="S1"/>
    <property type="match status" value="1"/>
</dbReference>
<dbReference type="InterPro" id="IPR036456">
    <property type="entry name" value="PNPase_PH_RNA-bd_sf"/>
</dbReference>
<dbReference type="SUPFAM" id="SSF54791">
    <property type="entry name" value="Eukaryotic type KH-domain (KH-domain type I)"/>
    <property type="match status" value="1"/>
</dbReference>
<evidence type="ECO:0000256" key="4">
    <source>
        <dbReference type="ARBA" id="ARBA00022695"/>
    </source>
</evidence>
<dbReference type="GO" id="GO:0004654">
    <property type="term" value="F:polyribonucleotide nucleotidyltransferase activity"/>
    <property type="evidence" value="ECO:0007669"/>
    <property type="project" value="UniProtKB-UniRule"/>
</dbReference>
<dbReference type="FunFam" id="3.30.1370.10:FF:000001">
    <property type="entry name" value="Polyribonucleotide nucleotidyltransferase"/>
    <property type="match status" value="1"/>
</dbReference>
<feature type="region of interest" description="Disordered" evidence="9">
    <location>
        <begin position="699"/>
        <end position="845"/>
    </location>
</feature>
<evidence type="ECO:0000256" key="2">
    <source>
        <dbReference type="ARBA" id="ARBA00022490"/>
    </source>
</evidence>
<reference evidence="11 12" key="1">
    <citation type="submission" date="2020-08" db="EMBL/GenBank/DDBJ databases">
        <title>Genomic Encyclopedia of Type Strains, Phase IV (KMG-IV): sequencing the most valuable type-strain genomes for metagenomic binning, comparative biology and taxonomic classification.</title>
        <authorList>
            <person name="Goeker M."/>
        </authorList>
    </citation>
    <scope>NUCLEOTIDE SEQUENCE [LARGE SCALE GENOMIC DNA]</scope>
    <source>
        <strain evidence="11 12">DSM 103733</strain>
    </source>
</reference>
<dbReference type="FunFam" id="3.30.230.70:FF:000001">
    <property type="entry name" value="Polyribonucleotide nucleotidyltransferase"/>
    <property type="match status" value="1"/>
</dbReference>
<dbReference type="GO" id="GO:0006402">
    <property type="term" value="P:mRNA catabolic process"/>
    <property type="evidence" value="ECO:0007669"/>
    <property type="project" value="UniProtKB-UniRule"/>
</dbReference>
<comment type="caution">
    <text evidence="11">The sequence shown here is derived from an EMBL/GenBank/DDBJ whole genome shotgun (WGS) entry which is preliminary data.</text>
</comment>
<evidence type="ECO:0000256" key="3">
    <source>
        <dbReference type="ARBA" id="ARBA00022679"/>
    </source>
</evidence>
<dbReference type="SUPFAM" id="SSF46915">
    <property type="entry name" value="Polynucleotide phosphorylase/guanosine pentaphosphate synthase (PNPase/GPSI), domain 3"/>
    <property type="match status" value="1"/>
</dbReference>
<dbReference type="SMART" id="SM00316">
    <property type="entry name" value="S1"/>
    <property type="match status" value="1"/>
</dbReference>
<dbReference type="Pfam" id="PF03725">
    <property type="entry name" value="RNase_PH_C"/>
    <property type="match status" value="2"/>
</dbReference>
<dbReference type="Pfam" id="PF03726">
    <property type="entry name" value="PNPase"/>
    <property type="match status" value="1"/>
</dbReference>
<keyword evidence="2 8" id="KW-0963">Cytoplasm</keyword>
<comment type="subcellular location">
    <subcellularLocation>
        <location evidence="8">Cytoplasm</location>
    </subcellularLocation>
</comment>
<dbReference type="InterPro" id="IPR015847">
    <property type="entry name" value="ExoRNase_PH_dom2"/>
</dbReference>
<dbReference type="HAMAP" id="MF_01595">
    <property type="entry name" value="PNPase"/>
    <property type="match status" value="1"/>
</dbReference>
<dbReference type="FunFam" id="3.30.230.70:FF:000002">
    <property type="entry name" value="Polyribonucleotide nucleotidyltransferase"/>
    <property type="match status" value="1"/>
</dbReference>
<dbReference type="Pfam" id="PF01138">
    <property type="entry name" value="RNase_PH"/>
    <property type="match status" value="2"/>
</dbReference>
<dbReference type="InterPro" id="IPR036612">
    <property type="entry name" value="KH_dom_type_1_sf"/>
</dbReference>
<feature type="domain" description="S1 motif" evidence="10">
    <location>
        <begin position="624"/>
        <end position="691"/>
    </location>
</feature>
<dbReference type="SUPFAM" id="SSF55666">
    <property type="entry name" value="Ribonuclease PH domain 2-like"/>
    <property type="match status" value="2"/>
</dbReference>
<dbReference type="InterPro" id="IPR027408">
    <property type="entry name" value="PNPase/RNase_PH_dom_sf"/>
</dbReference>
<feature type="compositionally biased region" description="Gly residues" evidence="9">
    <location>
        <begin position="822"/>
        <end position="845"/>
    </location>
</feature>
<feature type="compositionally biased region" description="Basic residues" evidence="9">
    <location>
        <begin position="812"/>
        <end position="821"/>
    </location>
</feature>
<dbReference type="Proteomes" id="UP000538666">
    <property type="component" value="Unassembled WGS sequence"/>
</dbReference>
<gene>
    <name evidence="8" type="primary">pnp</name>
    <name evidence="11" type="ORF">HNQ77_003360</name>
</gene>
<feature type="compositionally biased region" description="Gly residues" evidence="9">
    <location>
        <begin position="797"/>
        <end position="807"/>
    </location>
</feature>
<keyword evidence="7 8" id="KW-0694">RNA-binding</keyword>
<dbReference type="SMART" id="SM00322">
    <property type="entry name" value="KH"/>
    <property type="match status" value="1"/>
</dbReference>
<evidence type="ECO:0000259" key="10">
    <source>
        <dbReference type="PROSITE" id="PS50126"/>
    </source>
</evidence>
<dbReference type="CDD" id="cd04472">
    <property type="entry name" value="S1_PNPase"/>
    <property type="match status" value="1"/>
</dbReference>
<dbReference type="PANTHER" id="PTHR11252:SF0">
    <property type="entry name" value="POLYRIBONUCLEOTIDE NUCLEOTIDYLTRANSFERASE 1, MITOCHONDRIAL"/>
    <property type="match status" value="1"/>
</dbReference>
<dbReference type="NCBIfam" id="TIGR03591">
    <property type="entry name" value="polynuc_phos"/>
    <property type="match status" value="1"/>
</dbReference>
<name>A0A841JVI7_9BACT</name>
<dbReference type="EC" id="2.7.7.8" evidence="8"/>
<dbReference type="Gene3D" id="3.30.1370.10">
    <property type="entry name" value="K Homology domain, type 1"/>
    <property type="match status" value="1"/>
</dbReference>
<accession>A0A841JVI7</accession>
<dbReference type="SUPFAM" id="SSF54211">
    <property type="entry name" value="Ribosomal protein S5 domain 2-like"/>
    <property type="match status" value="2"/>
</dbReference>
<evidence type="ECO:0000256" key="5">
    <source>
        <dbReference type="ARBA" id="ARBA00022723"/>
    </source>
</evidence>
<evidence type="ECO:0000313" key="12">
    <source>
        <dbReference type="Proteomes" id="UP000538666"/>
    </source>
</evidence>
<feature type="compositionally biased region" description="Basic and acidic residues" evidence="9">
    <location>
        <begin position="721"/>
        <end position="738"/>
    </location>
</feature>
<dbReference type="InterPro" id="IPR001247">
    <property type="entry name" value="ExoRNase_PH_dom1"/>
</dbReference>
<keyword evidence="4 8" id="KW-0548">Nucleotidyltransferase</keyword>
<comment type="cofactor">
    <cofactor evidence="8">
        <name>Mg(2+)</name>
        <dbReference type="ChEBI" id="CHEBI:18420"/>
    </cofactor>
</comment>
<sequence>MKQDVTVELTGGKKLHFETGRMAKQAPGAALVTQGESVVLATAVASPDPKEGIDFFPLTIDYREYAYAGGRIPGGFIKREGRPSEREILTCRQIDRPMRPLFPEGFRNETQVIVLVFSADKENDPDIIGINAASAALSLSDIPFGGPVGAVRVGQVNGEFVVNPTYAERKESPISITVVATMEGITMIESGAQEVEENVVLAAIEFGHAEIKKIVAAINDLVARAGKTKRTVAPPEFDQAYYDALNAKIGDRLKDALDTSAHPKFESAALVKAIKDELAKEVAEGEDPAAAKKKLAKYYEALRENIFREQVTKDRIRPDRRAFDQIRPITIETGVLPRTHGSALFTRGETQALVTATLGTNDDSQRLESFEGEQKKRFMLHYNFPPFSVGETGRMTGVGRREVGHGALAERAISAVLPSEAESPYALRVVSDILESNGSSSMASVCGASLALMDAGIPLKAAVAGVAMGLVKEGDAYAILTDIAGAEDHYGDMDFKVAGTRKGITALQMDIKISGLTPQIMREAMEQALRGRLFLLDTMDAALSGPRDVKSKYAPQIRTLQIPTDKIRDLIGPGGKTIRGIIEATQVKIDVDDTGRVNVASSDAEGLDRALAMINDLTAVPEIGKTYLGKVVRLAEFGAFVEIFPGTDGLLHISEIAEHRVKEVKDELREGDQVLVKVLGIEGNRIKLSRKALLKEQRQKLGLPEPGAAGDIAASGEGESGEGRPRRERRPESGRAESSRPAVPAEDRQPTSNASTITIEGGDDFEDGEEGDDEGGEEINFNRADGTPAPAGERRPGGGAGGPGGAAGAAARGRRRRRGRGRGPGGGPGSGPGGGSGGGGSRGPQ</sequence>
<dbReference type="SUPFAM" id="SSF50249">
    <property type="entry name" value="Nucleic acid-binding proteins"/>
    <property type="match status" value="1"/>
</dbReference>
<dbReference type="EMBL" id="JACHEK010000006">
    <property type="protein sequence ID" value="MBB6145402.1"/>
    <property type="molecule type" value="Genomic_DNA"/>
</dbReference>
<proteinExistence type="inferred from homology"/>
<dbReference type="Gene3D" id="2.40.50.140">
    <property type="entry name" value="Nucleic acid-binding proteins"/>
    <property type="match status" value="1"/>
</dbReference>
<evidence type="ECO:0000256" key="7">
    <source>
        <dbReference type="ARBA" id="ARBA00022884"/>
    </source>
</evidence>
<dbReference type="GO" id="GO:0003723">
    <property type="term" value="F:RNA binding"/>
    <property type="evidence" value="ECO:0007669"/>
    <property type="project" value="UniProtKB-UniRule"/>
</dbReference>
<dbReference type="OrthoDB" id="9804305at2"/>
<organism evidence="11 12">
    <name type="scientific">Silvibacterium bohemicum</name>
    <dbReference type="NCBI Taxonomy" id="1577686"/>
    <lineage>
        <taxon>Bacteria</taxon>
        <taxon>Pseudomonadati</taxon>
        <taxon>Acidobacteriota</taxon>
        <taxon>Terriglobia</taxon>
        <taxon>Terriglobales</taxon>
        <taxon>Acidobacteriaceae</taxon>
        <taxon>Silvibacterium</taxon>
    </lineage>
</organism>
<dbReference type="GO" id="GO:0000175">
    <property type="term" value="F:3'-5'-RNA exonuclease activity"/>
    <property type="evidence" value="ECO:0007669"/>
    <property type="project" value="TreeGrafter"/>
</dbReference>
<dbReference type="GO" id="GO:0006396">
    <property type="term" value="P:RNA processing"/>
    <property type="evidence" value="ECO:0007669"/>
    <property type="project" value="InterPro"/>
</dbReference>
<dbReference type="InterPro" id="IPR004087">
    <property type="entry name" value="KH_dom"/>
</dbReference>
<dbReference type="PROSITE" id="PS50084">
    <property type="entry name" value="KH_TYPE_1"/>
    <property type="match status" value="1"/>
</dbReference>
<dbReference type="CDD" id="cd11364">
    <property type="entry name" value="RNase_PH_PNPase_2"/>
    <property type="match status" value="1"/>
</dbReference>
<dbReference type="CDD" id="cd02393">
    <property type="entry name" value="KH-I_PNPase"/>
    <property type="match status" value="1"/>
</dbReference>
<dbReference type="NCBIfam" id="NF008805">
    <property type="entry name" value="PRK11824.1"/>
    <property type="match status" value="1"/>
</dbReference>
<comment type="function">
    <text evidence="8">Involved in mRNA degradation. Catalyzes the phosphorolysis of single-stranded polyribonucleotides processively in the 3'- to 5'-direction.</text>
</comment>
<comment type="similarity">
    <text evidence="1 8">Belongs to the polyribonucleotide nucleotidyltransferase family.</text>
</comment>
<dbReference type="InterPro" id="IPR003029">
    <property type="entry name" value="S1_domain"/>
</dbReference>
<dbReference type="RefSeq" id="WP_050061516.1">
    <property type="nucleotide sequence ID" value="NZ_JACHEK010000006.1"/>
</dbReference>
<dbReference type="GO" id="GO:0005829">
    <property type="term" value="C:cytosol"/>
    <property type="evidence" value="ECO:0007669"/>
    <property type="project" value="UniProtKB-ARBA"/>
</dbReference>
<dbReference type="GO" id="GO:0000287">
    <property type="term" value="F:magnesium ion binding"/>
    <property type="evidence" value="ECO:0007669"/>
    <property type="project" value="UniProtKB-UniRule"/>
</dbReference>
<dbReference type="InterPro" id="IPR012340">
    <property type="entry name" value="NA-bd_OB-fold"/>
</dbReference>
<keyword evidence="5 8" id="KW-0479">Metal-binding</keyword>
<evidence type="ECO:0000256" key="1">
    <source>
        <dbReference type="ARBA" id="ARBA00007404"/>
    </source>
</evidence>
<dbReference type="PANTHER" id="PTHR11252">
    <property type="entry name" value="POLYRIBONUCLEOTIDE NUCLEOTIDYLTRANSFERASE"/>
    <property type="match status" value="1"/>
</dbReference>
<dbReference type="InterPro" id="IPR020568">
    <property type="entry name" value="Ribosomal_Su5_D2-typ_SF"/>
</dbReference>
<dbReference type="InterPro" id="IPR036345">
    <property type="entry name" value="ExoRNase_PH_dom2_sf"/>
</dbReference>
<evidence type="ECO:0000256" key="9">
    <source>
        <dbReference type="SAM" id="MobiDB-lite"/>
    </source>
</evidence>
<keyword evidence="12" id="KW-1185">Reference proteome</keyword>
<dbReference type="CDD" id="cd11363">
    <property type="entry name" value="RNase_PH_PNPase_1"/>
    <property type="match status" value="1"/>
</dbReference>